<protein>
    <submittedName>
        <fullName evidence="1">27 kDa antigen Cfp30B</fullName>
    </submittedName>
</protein>
<name>A0A1J5PYI1_9ZZZZ</name>
<dbReference type="AlphaFoldDB" id="A0A1J5PYI1"/>
<dbReference type="InterPro" id="IPR052164">
    <property type="entry name" value="Anthracycline_SecMetBiosynth"/>
</dbReference>
<sequence>MTYSEKFTDGQPCWMDISTPDSAKRIALAEFLTALFGWKFEVGGPESGNYSTAFSNGRDVAGLMEMPGIPSYWTTYLHTGDIRSSTDAFVSHGGKVLTRPMQIFEMGHMAVCQDAVGAVVGLWQPIKFEGFGSHDEENSPTWFDQQSEDPKLAAACYRDVFGLSVASTPGSDDATLGSPEQKWFSVSHQPDAMPPSWNPVIQVDSLSRVTDDVSRLGGEILMNDMAVPGGKILVFNDPIVHAPLICFEVASTSNAT</sequence>
<dbReference type="EMBL" id="MLJW01001961">
    <property type="protein sequence ID" value="OIQ76122.1"/>
    <property type="molecule type" value="Genomic_DNA"/>
</dbReference>
<dbReference type="Gene3D" id="3.10.180.10">
    <property type="entry name" value="2,3-Dihydroxybiphenyl 1,2-Dioxygenase, domain 1"/>
    <property type="match status" value="2"/>
</dbReference>
<dbReference type="PANTHER" id="PTHR33993">
    <property type="entry name" value="GLYOXALASE-RELATED"/>
    <property type="match status" value="1"/>
</dbReference>
<proteinExistence type="predicted"/>
<reference evidence="1" key="1">
    <citation type="submission" date="2016-10" db="EMBL/GenBank/DDBJ databases">
        <title>Sequence of Gallionella enrichment culture.</title>
        <authorList>
            <person name="Poehlein A."/>
            <person name="Muehling M."/>
            <person name="Daniel R."/>
        </authorList>
    </citation>
    <scope>NUCLEOTIDE SEQUENCE</scope>
</reference>
<evidence type="ECO:0000313" key="1">
    <source>
        <dbReference type="EMBL" id="OIQ76122.1"/>
    </source>
</evidence>
<gene>
    <name evidence="1" type="ORF">GALL_421990</name>
</gene>
<comment type="caution">
    <text evidence="1">The sequence shown here is derived from an EMBL/GenBank/DDBJ whole genome shotgun (WGS) entry which is preliminary data.</text>
</comment>
<dbReference type="CDD" id="cd07247">
    <property type="entry name" value="SgaA_N_like"/>
    <property type="match status" value="1"/>
</dbReference>
<dbReference type="PANTHER" id="PTHR33993:SF10">
    <property type="entry name" value="CONSERVED PROTEIN"/>
    <property type="match status" value="1"/>
</dbReference>
<dbReference type="SUPFAM" id="SSF54593">
    <property type="entry name" value="Glyoxalase/Bleomycin resistance protein/Dihydroxybiphenyl dioxygenase"/>
    <property type="match status" value="2"/>
</dbReference>
<dbReference type="InterPro" id="IPR029068">
    <property type="entry name" value="Glyas_Bleomycin-R_OHBP_Dase"/>
</dbReference>
<accession>A0A1J5PYI1</accession>
<organism evidence="1">
    <name type="scientific">mine drainage metagenome</name>
    <dbReference type="NCBI Taxonomy" id="410659"/>
    <lineage>
        <taxon>unclassified sequences</taxon>
        <taxon>metagenomes</taxon>
        <taxon>ecological metagenomes</taxon>
    </lineage>
</organism>